<sequence>MASDRWQSFAATGRSTIRELFDFRGDAALPFTPQDEDVRIVRGKHEYFVRAVHRGEMMASSFAPLDVPTLIAYLLLSGLVDDIRAKRPWKVGVVRVATGGARRVKVVHKVTLQPGEAKEPVVEELVGRVNAGEFDTA</sequence>
<dbReference type="KEGG" id="pei:H9L10_15580"/>
<dbReference type="RefSeq" id="WP_166099073.1">
    <property type="nucleotide sequence ID" value="NZ_BMMY01000005.1"/>
</dbReference>
<dbReference type="Proteomes" id="UP000515976">
    <property type="component" value="Chromosome"/>
</dbReference>
<dbReference type="AlphaFoldDB" id="A0A7G9R1T9"/>
<keyword evidence="2" id="KW-1185">Reference proteome</keyword>
<evidence type="ECO:0000313" key="2">
    <source>
        <dbReference type="Proteomes" id="UP000515976"/>
    </source>
</evidence>
<organism evidence="1 2">
    <name type="scientific">Phycicoccus endophyticus</name>
    <dbReference type="NCBI Taxonomy" id="1690220"/>
    <lineage>
        <taxon>Bacteria</taxon>
        <taxon>Bacillati</taxon>
        <taxon>Actinomycetota</taxon>
        <taxon>Actinomycetes</taxon>
        <taxon>Micrococcales</taxon>
        <taxon>Intrasporangiaceae</taxon>
        <taxon>Phycicoccus</taxon>
    </lineage>
</organism>
<dbReference type="EMBL" id="CP060712">
    <property type="protein sequence ID" value="QNN49564.1"/>
    <property type="molecule type" value="Genomic_DNA"/>
</dbReference>
<proteinExistence type="predicted"/>
<protein>
    <submittedName>
        <fullName evidence="1">Uncharacterized protein</fullName>
    </submittedName>
</protein>
<accession>A0A7G9R1T9</accession>
<reference evidence="1 2" key="1">
    <citation type="submission" date="2020-08" db="EMBL/GenBank/DDBJ databases">
        <title>Genome sequence of Phycicoccus endophyticus JCM 31784T.</title>
        <authorList>
            <person name="Hyun D.-W."/>
            <person name="Bae J.-W."/>
        </authorList>
    </citation>
    <scope>NUCLEOTIDE SEQUENCE [LARGE SCALE GENOMIC DNA]</scope>
    <source>
        <strain evidence="1 2">JCM 31784</strain>
    </source>
</reference>
<gene>
    <name evidence="1" type="ORF">H9L10_15580</name>
</gene>
<name>A0A7G9R1T9_9MICO</name>
<evidence type="ECO:0000313" key="1">
    <source>
        <dbReference type="EMBL" id="QNN49564.1"/>
    </source>
</evidence>